<dbReference type="EMBL" id="FUYA01000002">
    <property type="protein sequence ID" value="SKA67113.1"/>
    <property type="molecule type" value="Genomic_DNA"/>
</dbReference>
<reference evidence="2 3" key="1">
    <citation type="submission" date="2017-02" db="EMBL/GenBank/DDBJ databases">
        <authorList>
            <person name="Peterson S.W."/>
        </authorList>
    </citation>
    <scope>NUCLEOTIDE SEQUENCE [LARGE SCALE GENOMIC DNA]</scope>
    <source>
        <strain evidence="2 3">DSM 18034</strain>
    </source>
</reference>
<feature type="compositionally biased region" description="Polar residues" evidence="1">
    <location>
        <begin position="75"/>
        <end position="89"/>
    </location>
</feature>
<proteinExistence type="predicted"/>
<name>A0A1T4VQ50_9BACT</name>
<evidence type="ECO:0000256" key="1">
    <source>
        <dbReference type="SAM" id="MobiDB-lite"/>
    </source>
</evidence>
<organism evidence="2 3">
    <name type="scientific">Desulfobaculum bizertense DSM 18034</name>
    <dbReference type="NCBI Taxonomy" id="1121442"/>
    <lineage>
        <taxon>Bacteria</taxon>
        <taxon>Pseudomonadati</taxon>
        <taxon>Thermodesulfobacteriota</taxon>
        <taxon>Desulfovibrionia</taxon>
        <taxon>Desulfovibrionales</taxon>
        <taxon>Desulfovibrionaceae</taxon>
        <taxon>Desulfobaculum</taxon>
    </lineage>
</organism>
<keyword evidence="3" id="KW-1185">Reference proteome</keyword>
<dbReference type="RefSeq" id="WP_078684074.1">
    <property type="nucleotide sequence ID" value="NZ_FUYA01000002.1"/>
</dbReference>
<accession>A0A1T4VQ50</accession>
<evidence type="ECO:0000313" key="3">
    <source>
        <dbReference type="Proteomes" id="UP000189733"/>
    </source>
</evidence>
<sequence>MTAEERVAEANRQTQLCLDSVGKAPLQLEREAFQAFVRRYIFARFLLNSGDTQSEDLRELAQASIHKASLDAGTSARQPDTPDCQNSTAADSKRILLQIRLLKDLGVETSPRLLAKAKTVTELADVIFDNATAIQKP</sequence>
<protein>
    <submittedName>
        <fullName evidence="2">Uncharacterized protein</fullName>
    </submittedName>
</protein>
<dbReference type="AlphaFoldDB" id="A0A1T4VQ50"/>
<gene>
    <name evidence="2" type="ORF">SAMN02745702_00763</name>
</gene>
<evidence type="ECO:0000313" key="2">
    <source>
        <dbReference type="EMBL" id="SKA67113.1"/>
    </source>
</evidence>
<feature type="region of interest" description="Disordered" evidence="1">
    <location>
        <begin position="69"/>
        <end position="89"/>
    </location>
</feature>
<dbReference type="STRING" id="1121442.SAMN02745702_00763"/>
<dbReference type="Proteomes" id="UP000189733">
    <property type="component" value="Unassembled WGS sequence"/>
</dbReference>